<reference evidence="1 2" key="1">
    <citation type="submission" date="2024-05" db="EMBL/GenBank/DDBJ databases">
        <title>Haplotype-resolved chromosome-level genome assembly of Huyou (Citrus changshanensis).</title>
        <authorList>
            <person name="Miao C."/>
            <person name="Chen W."/>
            <person name="Wu Y."/>
            <person name="Wang L."/>
            <person name="Zhao S."/>
            <person name="Grierson D."/>
            <person name="Xu C."/>
            <person name="Chen K."/>
        </authorList>
    </citation>
    <scope>NUCLEOTIDE SEQUENCE [LARGE SCALE GENOMIC DNA]</scope>
    <source>
        <strain evidence="1">01-14</strain>
        <tissue evidence="1">Leaf</tissue>
    </source>
</reference>
<sequence>MFVSQSLSINEWIEEVISKLEKKLSKVVGRKSPFLALTTITRALKNKSVPEWENVLQELQRPSMKNFQGAAKSWWIPNIVSSFNSGLNTLKCQVQVMSRMTFWFLMILAIAFFSVKQLQDITCLEAANFYGSYTRRLSARYISFQAVAPHICSMSFTDWSMSLKGQKEKQ</sequence>
<dbReference type="EMBL" id="JBCGBO010000003">
    <property type="protein sequence ID" value="KAK9215465.1"/>
    <property type="molecule type" value="Genomic_DNA"/>
</dbReference>
<dbReference type="GO" id="GO:0010090">
    <property type="term" value="P:trichome morphogenesis"/>
    <property type="evidence" value="ECO:0007669"/>
    <property type="project" value="InterPro"/>
</dbReference>
<dbReference type="Proteomes" id="UP001428341">
    <property type="component" value="Unassembled WGS sequence"/>
</dbReference>
<organism evidence="1 2">
    <name type="scientific">Citrus x changshan-huyou</name>
    <dbReference type="NCBI Taxonomy" id="2935761"/>
    <lineage>
        <taxon>Eukaryota</taxon>
        <taxon>Viridiplantae</taxon>
        <taxon>Streptophyta</taxon>
        <taxon>Embryophyta</taxon>
        <taxon>Tracheophyta</taxon>
        <taxon>Spermatophyta</taxon>
        <taxon>Magnoliopsida</taxon>
        <taxon>eudicotyledons</taxon>
        <taxon>Gunneridae</taxon>
        <taxon>Pentapetalae</taxon>
        <taxon>rosids</taxon>
        <taxon>malvids</taxon>
        <taxon>Sapindales</taxon>
        <taxon>Rutaceae</taxon>
        <taxon>Aurantioideae</taxon>
        <taxon>Citrus</taxon>
    </lineage>
</organism>
<protein>
    <recommendedName>
        <fullName evidence="3">NB-ARC domain-containing protein</fullName>
    </recommendedName>
</protein>
<keyword evidence="2" id="KW-1185">Reference proteome</keyword>
<dbReference type="GO" id="GO:0006952">
    <property type="term" value="P:defense response"/>
    <property type="evidence" value="ECO:0007669"/>
    <property type="project" value="InterPro"/>
</dbReference>
<dbReference type="PANTHER" id="PTHR35322:SF2">
    <property type="entry name" value="PROTEIN CPR-5"/>
    <property type="match status" value="1"/>
</dbReference>
<evidence type="ECO:0000313" key="2">
    <source>
        <dbReference type="Proteomes" id="UP001428341"/>
    </source>
</evidence>
<proteinExistence type="predicted"/>
<evidence type="ECO:0000313" key="1">
    <source>
        <dbReference type="EMBL" id="KAK9215465.1"/>
    </source>
</evidence>
<dbReference type="GO" id="GO:0010150">
    <property type="term" value="P:leaf senescence"/>
    <property type="evidence" value="ECO:0007669"/>
    <property type="project" value="InterPro"/>
</dbReference>
<name>A0AAP0MR86_9ROSI</name>
<comment type="caution">
    <text evidence="1">The sequence shown here is derived from an EMBL/GenBank/DDBJ whole genome shotgun (WGS) entry which is preliminary data.</text>
</comment>
<dbReference type="InterPro" id="IPR044708">
    <property type="entry name" value="CPR5"/>
</dbReference>
<dbReference type="PANTHER" id="PTHR35322">
    <property type="entry name" value="PROTEIN CPR-5"/>
    <property type="match status" value="1"/>
</dbReference>
<dbReference type="AlphaFoldDB" id="A0AAP0MR86"/>
<accession>A0AAP0MR86</accession>
<gene>
    <name evidence="1" type="ORF">WN944_007470</name>
</gene>
<evidence type="ECO:0008006" key="3">
    <source>
        <dbReference type="Google" id="ProtNLM"/>
    </source>
</evidence>